<keyword evidence="6 8" id="KW-0456">Lyase</keyword>
<dbReference type="RefSeq" id="WP_172229616.1">
    <property type="nucleotide sequence ID" value="NZ_CP035946.1"/>
</dbReference>
<evidence type="ECO:0000256" key="3">
    <source>
        <dbReference type="ARBA" id="ARBA00006906"/>
    </source>
</evidence>
<evidence type="ECO:0000256" key="4">
    <source>
        <dbReference type="ARBA" id="ARBA00011233"/>
    </source>
</evidence>
<evidence type="ECO:0000256" key="7">
    <source>
        <dbReference type="ARBA" id="ARBA00023277"/>
    </source>
</evidence>
<dbReference type="NCBIfam" id="NF004325">
    <property type="entry name" value="PRK05718.1"/>
    <property type="match status" value="1"/>
</dbReference>
<dbReference type="PROSITE" id="PS00159">
    <property type="entry name" value="ALDOLASE_KDPG_KHG_1"/>
    <property type="match status" value="1"/>
</dbReference>
<comment type="caution">
    <text evidence="8">The sequence shown here is derived from an EMBL/GenBank/DDBJ whole genome shotgun (WGS) entry which is preliminary data.</text>
</comment>
<dbReference type="EC" id="4.1.2.14" evidence="5"/>
<comment type="subunit">
    <text evidence="4">Homotrimer.</text>
</comment>
<dbReference type="Proteomes" id="UP000786183">
    <property type="component" value="Unassembled WGS sequence"/>
</dbReference>
<dbReference type="InterPro" id="IPR031337">
    <property type="entry name" value="KDPG/KHG_AS_1"/>
</dbReference>
<evidence type="ECO:0000256" key="6">
    <source>
        <dbReference type="ARBA" id="ARBA00023239"/>
    </source>
</evidence>
<evidence type="ECO:0000313" key="8">
    <source>
        <dbReference type="EMBL" id="MBZ7987123.1"/>
    </source>
</evidence>
<name>A0ABS7WQT4_9BACT</name>
<dbReference type="EMBL" id="JACGBB010000005">
    <property type="protein sequence ID" value="MBZ7987123.1"/>
    <property type="molecule type" value="Genomic_DNA"/>
</dbReference>
<evidence type="ECO:0000313" key="9">
    <source>
        <dbReference type="Proteomes" id="UP000786183"/>
    </source>
</evidence>
<dbReference type="SUPFAM" id="SSF51569">
    <property type="entry name" value="Aldolase"/>
    <property type="match status" value="1"/>
</dbReference>
<evidence type="ECO:0000256" key="5">
    <source>
        <dbReference type="ARBA" id="ARBA00013063"/>
    </source>
</evidence>
<comment type="similarity">
    <text evidence="3">Belongs to the KHG/KDPG aldolase family.</text>
</comment>
<dbReference type="NCBIfam" id="TIGR01182">
    <property type="entry name" value="eda"/>
    <property type="match status" value="1"/>
</dbReference>
<dbReference type="InterPro" id="IPR000887">
    <property type="entry name" value="Aldlse_KDPG_KHG"/>
</dbReference>
<dbReference type="PANTHER" id="PTHR30246">
    <property type="entry name" value="2-KETO-3-DEOXY-6-PHOSPHOGLUCONATE ALDOLASE"/>
    <property type="match status" value="1"/>
</dbReference>
<accession>A0ABS7WQT4</accession>
<dbReference type="CDD" id="cd00452">
    <property type="entry name" value="KDPG_aldolase"/>
    <property type="match status" value="1"/>
</dbReference>
<comment type="pathway">
    <text evidence="2">Carbohydrate acid metabolism; 2-dehydro-3-deoxy-D-gluconate degradation; D-glyceraldehyde 3-phosphate and pyruvate from 2-dehydro-3-deoxy-D-gluconate: step 2/2.</text>
</comment>
<gene>
    <name evidence="8" type="primary">eda</name>
    <name evidence="8" type="ORF">AVCANL283_03205</name>
</gene>
<organism evidence="8 9">
    <name type="scientific">Campylobacter canadensis</name>
    <dbReference type="NCBI Taxonomy" id="449520"/>
    <lineage>
        <taxon>Bacteria</taxon>
        <taxon>Pseudomonadati</taxon>
        <taxon>Campylobacterota</taxon>
        <taxon>Epsilonproteobacteria</taxon>
        <taxon>Campylobacterales</taxon>
        <taxon>Campylobacteraceae</taxon>
        <taxon>Campylobacter</taxon>
    </lineage>
</organism>
<dbReference type="GO" id="GO:0008675">
    <property type="term" value="F:2-dehydro-3-deoxy-phosphogluconate aldolase activity"/>
    <property type="evidence" value="ECO:0007669"/>
    <property type="project" value="UniProtKB-EC"/>
</dbReference>
<comment type="catalytic activity">
    <reaction evidence="1">
        <text>2-dehydro-3-deoxy-6-phospho-D-gluconate = D-glyceraldehyde 3-phosphate + pyruvate</text>
        <dbReference type="Rhea" id="RHEA:17089"/>
        <dbReference type="ChEBI" id="CHEBI:15361"/>
        <dbReference type="ChEBI" id="CHEBI:57569"/>
        <dbReference type="ChEBI" id="CHEBI:59776"/>
        <dbReference type="EC" id="4.1.2.14"/>
    </reaction>
</comment>
<evidence type="ECO:0000256" key="1">
    <source>
        <dbReference type="ARBA" id="ARBA00000654"/>
    </source>
</evidence>
<sequence>MKAQDILKINPVIAVIAVNEGDDYLSLAKALLDGGVRVLEITLRSNIALKAIEEISKHCTNAVVGAGTITNAKDLQKVKDLGVSFAISPGLNVKFLEEASKIDVNLIPGIASAGELMLGMEYNLNTFKLFPAQAIGGVNLLKSFSGPFKDVKFCPTGGINQNNAKDYLALDNVLCVGGSWICDKKLIQEKNWNEITKLAEQSTKLR</sequence>
<dbReference type="InterPro" id="IPR013785">
    <property type="entry name" value="Aldolase_TIM"/>
</dbReference>
<reference evidence="8 9" key="1">
    <citation type="submission" date="2020-07" db="EMBL/GenBank/DDBJ databases">
        <title>Transfer of Campylobacter canadensis to the novel genus Avispirillum gen. nov., that also includes two novel species recovered from migratory waterfowl: Avispirillum anseris sp. nov. and Avispirillum brantae sp. nov.</title>
        <authorList>
            <person name="Miller W.G."/>
            <person name="Chapman M.H."/>
            <person name="Yee E."/>
            <person name="Inglis G.D."/>
        </authorList>
    </citation>
    <scope>NUCLEOTIDE SEQUENCE [LARGE SCALE GENOMIC DNA]</scope>
    <source>
        <strain evidence="8 9">L283</strain>
    </source>
</reference>
<keyword evidence="7" id="KW-0119">Carbohydrate metabolism</keyword>
<dbReference type="Gene3D" id="3.20.20.70">
    <property type="entry name" value="Aldolase class I"/>
    <property type="match status" value="1"/>
</dbReference>
<dbReference type="GO" id="GO:0008700">
    <property type="term" value="F:(R,S)-4-hydroxy-2-oxoglutarate aldolase activity"/>
    <property type="evidence" value="ECO:0007669"/>
    <property type="project" value="UniProtKB-EC"/>
</dbReference>
<protein>
    <recommendedName>
        <fullName evidence="5">2-dehydro-3-deoxy-phosphogluconate aldolase</fullName>
        <ecNumber evidence="5">4.1.2.14</ecNumber>
    </recommendedName>
</protein>
<dbReference type="PANTHER" id="PTHR30246:SF1">
    <property type="entry name" value="2-DEHYDRO-3-DEOXY-6-PHOSPHOGALACTONATE ALDOLASE-RELATED"/>
    <property type="match status" value="1"/>
</dbReference>
<proteinExistence type="inferred from homology"/>
<dbReference type="Pfam" id="PF01081">
    <property type="entry name" value="Aldolase"/>
    <property type="match status" value="1"/>
</dbReference>
<evidence type="ECO:0000256" key="2">
    <source>
        <dbReference type="ARBA" id="ARBA00004736"/>
    </source>
</evidence>
<keyword evidence="9" id="KW-1185">Reference proteome</keyword>